<dbReference type="CDD" id="cd03244">
    <property type="entry name" value="ABCC_MRP_domain2"/>
    <property type="match status" value="1"/>
</dbReference>
<evidence type="ECO:0000256" key="2">
    <source>
        <dbReference type="ARBA" id="ARBA00022448"/>
    </source>
</evidence>
<dbReference type="PROSITE" id="PS00211">
    <property type="entry name" value="ABC_TRANSPORTER_1"/>
    <property type="match status" value="2"/>
</dbReference>
<dbReference type="EMBL" id="VVIM01000006">
    <property type="protein sequence ID" value="KAB0797839.1"/>
    <property type="molecule type" value="Genomic_DNA"/>
</dbReference>
<feature type="transmembrane region" description="Helical" evidence="8">
    <location>
        <begin position="84"/>
        <end position="105"/>
    </location>
</feature>
<feature type="transmembrane region" description="Helical" evidence="8">
    <location>
        <begin position="235"/>
        <end position="259"/>
    </location>
</feature>
<dbReference type="EMBL" id="GEZM01054454">
    <property type="protein sequence ID" value="JAV73637.1"/>
    <property type="molecule type" value="Transcribed_RNA"/>
</dbReference>
<dbReference type="GO" id="GO:0016020">
    <property type="term" value="C:membrane"/>
    <property type="evidence" value="ECO:0007669"/>
    <property type="project" value="UniProtKB-SubCell"/>
</dbReference>
<evidence type="ECO:0000313" key="12">
    <source>
        <dbReference type="EMBL" id="KAB0797839.1"/>
    </source>
</evidence>
<dbReference type="PANTHER" id="PTHR24223">
    <property type="entry name" value="ATP-BINDING CASSETTE SUB-FAMILY C"/>
    <property type="match status" value="1"/>
</dbReference>
<feature type="transmembrane region" description="Helical" evidence="8">
    <location>
        <begin position="207"/>
        <end position="229"/>
    </location>
</feature>
<dbReference type="OrthoDB" id="6500128at2759"/>
<feature type="transmembrane region" description="Helical" evidence="8">
    <location>
        <begin position="754"/>
        <end position="780"/>
    </location>
</feature>
<dbReference type="InterPro" id="IPR003593">
    <property type="entry name" value="AAA+_ATPase"/>
</dbReference>
<evidence type="ECO:0000256" key="4">
    <source>
        <dbReference type="ARBA" id="ARBA00022741"/>
    </source>
</evidence>
<name>A0A1Y1LRI4_PHOPY</name>
<dbReference type="InterPro" id="IPR011527">
    <property type="entry name" value="ABC1_TM_dom"/>
</dbReference>
<reference evidence="11" key="1">
    <citation type="journal article" date="2016" name="Sci. Rep.">
        <title>Molecular characterization of firefly nuptial gifts: a multi-omics approach sheds light on postcopulatory sexual selection.</title>
        <authorList>
            <person name="Al-Wathiqui N."/>
            <person name="Fallon T.R."/>
            <person name="South A."/>
            <person name="Weng J.K."/>
            <person name="Lewis S.M."/>
        </authorList>
    </citation>
    <scope>NUCLEOTIDE SEQUENCE</scope>
</reference>
<dbReference type="InterPro" id="IPR036640">
    <property type="entry name" value="ABC1_TM_sf"/>
</dbReference>
<dbReference type="Gene3D" id="1.20.1560.10">
    <property type="entry name" value="ABC transporter type 1, transmembrane domain"/>
    <property type="match status" value="2"/>
</dbReference>
<evidence type="ECO:0000313" key="11">
    <source>
        <dbReference type="EMBL" id="JAV73637.1"/>
    </source>
</evidence>
<dbReference type="SUPFAM" id="SSF52540">
    <property type="entry name" value="P-loop containing nucleoside triphosphate hydrolases"/>
    <property type="match status" value="2"/>
</dbReference>
<gene>
    <name evidence="12" type="ORF">PPYR_08832</name>
</gene>
<feature type="domain" description="ABC transporter" evidence="9">
    <location>
        <begin position="1028"/>
        <end position="1261"/>
    </location>
</feature>
<protein>
    <recommendedName>
        <fullName evidence="14">Multidrug resistance-associated protein lethal(2)03659</fullName>
    </recommendedName>
</protein>
<dbReference type="CDD" id="cd03250">
    <property type="entry name" value="ABCC_MRP_domain1"/>
    <property type="match status" value="1"/>
</dbReference>
<evidence type="ECO:0000256" key="7">
    <source>
        <dbReference type="ARBA" id="ARBA00023136"/>
    </source>
</evidence>
<dbReference type="InterPro" id="IPR017871">
    <property type="entry name" value="ABC_transporter-like_CS"/>
</dbReference>
<evidence type="ECO:0000256" key="6">
    <source>
        <dbReference type="ARBA" id="ARBA00022989"/>
    </source>
</evidence>
<evidence type="ECO:0000256" key="5">
    <source>
        <dbReference type="ARBA" id="ARBA00022840"/>
    </source>
</evidence>
<reference evidence="12" key="3">
    <citation type="submission" date="2019-08" db="EMBL/GenBank/DDBJ databases">
        <authorList>
            <consortium name="Photinus pyralis genome working group"/>
            <person name="Fallon T.R."/>
            <person name="Sander Lower S.E."/>
            <person name="Weng J.-K."/>
        </authorList>
    </citation>
    <scope>NUCLEOTIDE SEQUENCE</scope>
    <source>
        <strain evidence="12">1611_PpyrPB1</strain>
        <tissue evidence="12">Whole body</tissue>
    </source>
</reference>
<dbReference type="Pfam" id="PF00664">
    <property type="entry name" value="ABC_membrane"/>
    <property type="match status" value="2"/>
</dbReference>
<evidence type="ECO:0000259" key="10">
    <source>
        <dbReference type="PROSITE" id="PS50929"/>
    </source>
</evidence>
<feature type="transmembrane region" description="Helical" evidence="8">
    <location>
        <begin position="134"/>
        <end position="157"/>
    </location>
</feature>
<feature type="domain" description="ABC transmembrane type-1" evidence="10">
    <location>
        <begin position="706"/>
        <end position="994"/>
    </location>
</feature>
<evidence type="ECO:0000259" key="9">
    <source>
        <dbReference type="PROSITE" id="PS50893"/>
    </source>
</evidence>
<dbReference type="FunFam" id="3.40.50.300:FF:000482">
    <property type="entry name" value="Multidrug resistance-associated protein member 4"/>
    <property type="match status" value="1"/>
</dbReference>
<dbReference type="InParanoid" id="A0A1Y1LRI4"/>
<proteinExistence type="predicted"/>
<dbReference type="InterPro" id="IPR050173">
    <property type="entry name" value="ABC_transporter_C-like"/>
</dbReference>
<dbReference type="PROSITE" id="PS50893">
    <property type="entry name" value="ABC_TRANSPORTER_2"/>
    <property type="match status" value="2"/>
</dbReference>
<keyword evidence="6 8" id="KW-1133">Transmembrane helix</keyword>
<evidence type="ECO:0000313" key="13">
    <source>
        <dbReference type="Proteomes" id="UP000327044"/>
    </source>
</evidence>
<reference evidence="12 13" key="2">
    <citation type="journal article" date="2018" name="Elife">
        <title>Firefly genomes illuminate parallel origins of bioluminescence in beetles.</title>
        <authorList>
            <person name="Fallon T.R."/>
            <person name="Lower S.E."/>
            <person name="Chang C.H."/>
            <person name="Bessho-Uehara M."/>
            <person name="Martin G.J."/>
            <person name="Bewick A.J."/>
            <person name="Behringer M."/>
            <person name="Debat H.J."/>
            <person name="Wong I."/>
            <person name="Day J.C."/>
            <person name="Suvorov A."/>
            <person name="Silva C.J."/>
            <person name="Stanger-Hall K.F."/>
            <person name="Hall D.W."/>
            <person name="Schmitz R.J."/>
            <person name="Nelson D.R."/>
            <person name="Lewis S.M."/>
            <person name="Shigenobu S."/>
            <person name="Bybee S.M."/>
            <person name="Larracuente A.M."/>
            <person name="Oba Y."/>
            <person name="Weng J.K."/>
        </authorList>
    </citation>
    <scope>NUCLEOTIDE SEQUENCE [LARGE SCALE GENOMIC DNA]</scope>
    <source>
        <strain evidence="12">1611_PpyrPB1</strain>
        <tissue evidence="12">Whole body</tissue>
    </source>
</reference>
<dbReference type="PANTHER" id="PTHR24223:SF448">
    <property type="entry name" value="FI20146P1-RELATED"/>
    <property type="match status" value="1"/>
</dbReference>
<sequence length="1286" mass="143930">MDLGLCKDLKPNPRENANILSVATIGHTIPTFLVGRKKDLEVSDLYQAYSGHKSKLLGDRIEAAWREEEANAVKSKRKPSLKRVLIKLFAFDYIQRGIMCLIIEFGSRLLQPLLLGKLISYYASEGNTISKSEAYGYAGGIVGCALLQVMLMSPYMVTLLHVGMKIRIACCSLVYRKALKLNKAALGDTTIGRMVNLLSNDVNRFDVAVLFAQYLVVGPIQMLAATYFMYRKVGIAAIIGVCALLSFVPLQFILAKLIARFRYKMAYKTDERVRLMNEVISGIQVIKMYTWEKPFAKFVSLARRSEVKFIRSVSYLRGLIYSFFLFGTQFSLFISIFAYIMFGEHITAEKVFVMNAFYNVIRLNMCNFFVQAVAQIAEANVSIKRLNDFLLNDEKPTHSNHETQLGNDLLEHSISITDAVAKWDQSMSNNLFENLNVKVKRGSTIAIIGPVGSGKSSLLSLILKELTLTEGKLEIDGCISLAAQESWIFTGTVRQNILFGKPFDKQRYTDVVRVCSLSRDFKLFVNGDKTIVGDRGVSLSGGQRARINLARAIYREADIYLLDDPLSAVDTHVGRELFDRCIWGYLKDKTVVLVTHQVQFLKDVDQIIILENGRVNAQGTFEELQQSGLDFARLLTTEGGEKGAKEEILPAREFLRSNSISSINSFQDIHQSFEYRSEETTKGTVTLDVYKSYVTAGANWFFLLCIGALFVAAQLTSSFGDVFISRWVTVEENRNVKNEAVENSFWNFSTETYIYIYAGITVTVIILTLSRSVSFFTVCMRSSAKLHDNMFNSVICGAMRFFNTTPSGRILNRFSKDMGAMDELLPSAMLDFVQLSLMCTAIVGVIASVNPWLLLPTAALAGILYCIRRFYLATSRSIKRLEGVTRSPVFGHLSASLQGLTTIRAFEAEPILIHEFDGLQDLHSAAWYLFITTSHAFAYWLDCICVIYICIVTFSFFAIENALPGGNVGLAITQSLGLIGLFQWTVRQSAETENQMTSVERILLYNNVEHEKILNAHPPEGWPNKGAIKFFDAFLNYFPEDPPVLKNLSFHVKPLEKIGVVGRTGAGKSSLINALFQLTETTGLITIDGINIKEIDLKDLRSRISIIPQEPVLFSGTMRTNLDPFNEYPDDALWRALDDVQLKETVRVQSLGLNSAVLEGGSNYSVGQRQLICLARAILRNNKILILDEATANVDPQTDTVIQTTIRQKFGQCTVLTIAHRLNTIMDSDKVLVMDAGTMVEFDHPYNLLQNPKGVFYGMVAETGTAMADSLTKFAKKSYEEALKED</sequence>
<dbReference type="Proteomes" id="UP000327044">
    <property type="component" value="Unassembled WGS sequence"/>
</dbReference>
<dbReference type="FunFam" id="1.20.1560.10:FF:000026">
    <property type="entry name" value="Multidrug resistance-associated protein lethal(2)03659"/>
    <property type="match status" value="1"/>
</dbReference>
<feature type="domain" description="ABC transmembrane type-1" evidence="10">
    <location>
        <begin position="97"/>
        <end position="377"/>
    </location>
</feature>
<feature type="transmembrane region" description="Helical" evidence="8">
    <location>
        <begin position="318"/>
        <end position="340"/>
    </location>
</feature>
<dbReference type="FunFam" id="3.40.50.300:FF:000163">
    <property type="entry name" value="Multidrug resistance-associated protein member 4"/>
    <property type="match status" value="1"/>
</dbReference>
<evidence type="ECO:0000256" key="1">
    <source>
        <dbReference type="ARBA" id="ARBA00004141"/>
    </source>
</evidence>
<keyword evidence="5" id="KW-0067">ATP-binding</keyword>
<keyword evidence="3 8" id="KW-0812">Transmembrane</keyword>
<organism evidence="11">
    <name type="scientific">Photinus pyralis</name>
    <name type="common">Common eastern firefly</name>
    <name type="synonym">Lampyris pyralis</name>
    <dbReference type="NCBI Taxonomy" id="7054"/>
    <lineage>
        <taxon>Eukaryota</taxon>
        <taxon>Metazoa</taxon>
        <taxon>Ecdysozoa</taxon>
        <taxon>Arthropoda</taxon>
        <taxon>Hexapoda</taxon>
        <taxon>Insecta</taxon>
        <taxon>Pterygota</taxon>
        <taxon>Neoptera</taxon>
        <taxon>Endopterygota</taxon>
        <taxon>Coleoptera</taxon>
        <taxon>Polyphaga</taxon>
        <taxon>Elateriformia</taxon>
        <taxon>Elateroidea</taxon>
        <taxon>Lampyridae</taxon>
        <taxon>Lampyrinae</taxon>
        <taxon>Photinus</taxon>
    </lineage>
</organism>
<comment type="subcellular location">
    <subcellularLocation>
        <location evidence="1">Membrane</location>
        <topology evidence="1">Multi-pass membrane protein</topology>
    </subcellularLocation>
</comment>
<dbReference type="InterPro" id="IPR003439">
    <property type="entry name" value="ABC_transporter-like_ATP-bd"/>
</dbReference>
<dbReference type="FunFam" id="1.20.1560.10:FF:000014">
    <property type="entry name" value="Multidrug resistance-associated protein member 4"/>
    <property type="match status" value="1"/>
</dbReference>
<accession>A0A1Y1LRI4</accession>
<evidence type="ECO:0008006" key="14">
    <source>
        <dbReference type="Google" id="ProtNLM"/>
    </source>
</evidence>
<keyword evidence="4" id="KW-0547">Nucleotide-binding</keyword>
<dbReference type="Gene3D" id="3.40.50.300">
    <property type="entry name" value="P-loop containing nucleotide triphosphate hydrolases"/>
    <property type="match status" value="2"/>
</dbReference>
<dbReference type="PROSITE" id="PS50929">
    <property type="entry name" value="ABC_TM1F"/>
    <property type="match status" value="2"/>
</dbReference>
<dbReference type="InterPro" id="IPR027417">
    <property type="entry name" value="P-loop_NTPase"/>
</dbReference>
<dbReference type="FunCoup" id="A0A1Y1LRI4">
    <property type="interactions" value="395"/>
</dbReference>
<dbReference type="GO" id="GO:0140359">
    <property type="term" value="F:ABC-type transporter activity"/>
    <property type="evidence" value="ECO:0007669"/>
    <property type="project" value="InterPro"/>
</dbReference>
<evidence type="ECO:0000256" key="8">
    <source>
        <dbReference type="SAM" id="Phobius"/>
    </source>
</evidence>
<dbReference type="GO" id="GO:0016887">
    <property type="term" value="F:ATP hydrolysis activity"/>
    <property type="evidence" value="ECO:0007669"/>
    <property type="project" value="InterPro"/>
</dbReference>
<keyword evidence="2" id="KW-0813">Transport</keyword>
<dbReference type="SMART" id="SM00382">
    <property type="entry name" value="AAA"/>
    <property type="match status" value="2"/>
</dbReference>
<keyword evidence="7 8" id="KW-0472">Membrane</keyword>
<feature type="transmembrane region" description="Helical" evidence="8">
    <location>
        <begin position="700"/>
        <end position="719"/>
    </location>
</feature>
<dbReference type="SUPFAM" id="SSF90123">
    <property type="entry name" value="ABC transporter transmembrane region"/>
    <property type="match status" value="2"/>
</dbReference>
<dbReference type="GO" id="GO:0005524">
    <property type="term" value="F:ATP binding"/>
    <property type="evidence" value="ECO:0007669"/>
    <property type="project" value="UniProtKB-KW"/>
</dbReference>
<feature type="transmembrane region" description="Helical" evidence="8">
    <location>
        <begin position="937"/>
        <end position="959"/>
    </location>
</feature>
<feature type="domain" description="ABC transporter" evidence="9">
    <location>
        <begin position="414"/>
        <end position="637"/>
    </location>
</feature>
<keyword evidence="13" id="KW-1185">Reference proteome</keyword>
<feature type="transmembrane region" description="Helical" evidence="8">
    <location>
        <begin position="852"/>
        <end position="871"/>
    </location>
</feature>
<feature type="transmembrane region" description="Helical" evidence="8">
    <location>
        <begin position="824"/>
        <end position="846"/>
    </location>
</feature>
<evidence type="ECO:0000256" key="3">
    <source>
        <dbReference type="ARBA" id="ARBA00022692"/>
    </source>
</evidence>
<dbReference type="Pfam" id="PF00005">
    <property type="entry name" value="ABC_tran"/>
    <property type="match status" value="2"/>
</dbReference>